<evidence type="ECO:0000256" key="9">
    <source>
        <dbReference type="SAM" id="SignalP"/>
    </source>
</evidence>
<dbReference type="PROSITE" id="PS50893">
    <property type="entry name" value="ABC_TRANSPORTER_2"/>
    <property type="match status" value="1"/>
</dbReference>
<dbReference type="PROSITE" id="PS00211">
    <property type="entry name" value="ABC_TRANSPORTER_1"/>
    <property type="match status" value="1"/>
</dbReference>
<dbReference type="CDD" id="cd00054">
    <property type="entry name" value="EGF_CA"/>
    <property type="match status" value="1"/>
</dbReference>
<feature type="transmembrane region" description="Helical" evidence="8">
    <location>
        <begin position="752"/>
        <end position="773"/>
    </location>
</feature>
<evidence type="ECO:0000256" key="1">
    <source>
        <dbReference type="ARBA" id="ARBA00004141"/>
    </source>
</evidence>
<dbReference type="EMBL" id="HACM01000679">
    <property type="protein sequence ID" value="CRZ01121.1"/>
    <property type="molecule type" value="Transcribed_RNA"/>
</dbReference>
<keyword evidence="9" id="KW-0732">Signal</keyword>
<dbReference type="PANTHER" id="PTHR48041:SF139">
    <property type="entry name" value="PROTEIN SCARLET"/>
    <property type="match status" value="1"/>
</dbReference>
<dbReference type="AlphaFoldDB" id="A0A0H5QIH1"/>
<dbReference type="PANTHER" id="PTHR48041">
    <property type="entry name" value="ABC TRANSPORTER G FAMILY MEMBER 28"/>
    <property type="match status" value="1"/>
</dbReference>
<dbReference type="Pfam" id="PF01061">
    <property type="entry name" value="ABC2_membrane"/>
    <property type="match status" value="1"/>
</dbReference>
<feature type="transmembrane region" description="Helical" evidence="8">
    <location>
        <begin position="701"/>
        <end position="723"/>
    </location>
</feature>
<evidence type="ECO:0000256" key="6">
    <source>
        <dbReference type="ARBA" id="ARBA00022989"/>
    </source>
</evidence>
<dbReference type="SMART" id="SM00382">
    <property type="entry name" value="AAA"/>
    <property type="match status" value="1"/>
</dbReference>
<evidence type="ECO:0000256" key="2">
    <source>
        <dbReference type="ARBA" id="ARBA00022448"/>
    </source>
</evidence>
<keyword evidence="4" id="KW-0547">Nucleotide-binding</keyword>
<feature type="chain" id="PRO_5005222765" description="ABC transporter domain-containing protein" evidence="9">
    <location>
        <begin position="29"/>
        <end position="939"/>
    </location>
</feature>
<evidence type="ECO:0000256" key="8">
    <source>
        <dbReference type="SAM" id="Phobius"/>
    </source>
</evidence>
<feature type="domain" description="ABC transporter" evidence="10">
    <location>
        <begin position="362"/>
        <end position="592"/>
    </location>
</feature>
<dbReference type="InterPro" id="IPR013525">
    <property type="entry name" value="ABC2_TM"/>
</dbReference>
<protein>
    <recommendedName>
        <fullName evidence="10">ABC transporter domain-containing protein</fullName>
    </recommendedName>
</protein>
<dbReference type="GO" id="GO:0005524">
    <property type="term" value="F:ATP binding"/>
    <property type="evidence" value="ECO:0007669"/>
    <property type="project" value="UniProtKB-KW"/>
</dbReference>
<organism evidence="11">
    <name type="scientific">Spongospora subterranea</name>
    <dbReference type="NCBI Taxonomy" id="70186"/>
    <lineage>
        <taxon>Eukaryota</taxon>
        <taxon>Sar</taxon>
        <taxon>Rhizaria</taxon>
        <taxon>Endomyxa</taxon>
        <taxon>Phytomyxea</taxon>
        <taxon>Plasmodiophorida</taxon>
        <taxon>Plasmodiophoridae</taxon>
        <taxon>Spongospora</taxon>
    </lineage>
</organism>
<reference evidence="11" key="1">
    <citation type="submission" date="2015-04" db="EMBL/GenBank/DDBJ databases">
        <title>The genome sequence of the plant pathogenic Rhizarian Plasmodiophora brassicae reveals insights in its biotrophic life cycle and the origin of chitin synthesis.</title>
        <authorList>
            <person name="Schwelm A."/>
            <person name="Fogelqvist J."/>
            <person name="Knaust A."/>
            <person name="Julke S."/>
            <person name="Lilja T."/>
            <person name="Dhandapani V."/>
            <person name="Bonilla-Rosso G."/>
            <person name="Karlsson M."/>
            <person name="Shevchenko A."/>
            <person name="Choi S.R."/>
            <person name="Kim H.G."/>
            <person name="Park J.Y."/>
            <person name="Lim Y.P."/>
            <person name="Ludwig-Muller J."/>
            <person name="Dixelius C."/>
        </authorList>
    </citation>
    <scope>NUCLEOTIDE SEQUENCE</scope>
    <source>
        <tissue evidence="11">Potato root galls</tissue>
    </source>
</reference>
<keyword evidence="2" id="KW-0813">Transport</keyword>
<feature type="transmembrane region" description="Helical" evidence="8">
    <location>
        <begin position="779"/>
        <end position="803"/>
    </location>
</feature>
<keyword evidence="7 8" id="KW-0472">Membrane</keyword>
<accession>A0A0H5QIH1</accession>
<sequence length="939" mass="103736">MISHWTGTALASLTLLVCAILLSPTLNAETPMRTTCYHARLDCQNGGYVEECLETIHRCPYECRSRCICPVGYFGVHCQFLEERLKNTCPVGTTYSNAGLNTIGPEEIECHLSSQIDVPGIMYLRDHRSRLVFDTLLGKVTMEVFSRPFEMFKEESGPTILMFGFTATNCSIIEKQVRNTKQVVYRCLRKTVRSCRDHSEDRVGCPVVVSMAFKQWQKRTEPLEFIFNHDKQGRAIGLNVVIGPIRFMGSLRIKTHCFTGSCITPYPSNSVIKLHQEEEIIEQPESFIAVAIASLTIVAGMVLALGTAVVRVKTELYKTPPVIKDSLDKTYSASSISTIDPLDPDPKKDASVHGILWQSLSYRLPSLWMTGGRGVELLHPSSGVLTGPELVALIGRSGCGKSTFLDLLAGVHKPGVMSGRIGMIGAATTIGYMTQHDVMLSSLTVWETISFAGKTRFPADVADEDINGRIATILMDVGLENHAHSLVSGLSGGERRRLALAADLISQPDVLLLDEPTTGLDSANALLVVNLLRNRVIMQSRLVIMTIHQPSSDLLPLFDRVILMGSYGRIIFNGTPQAALQFVIRHTSTELAPSDNPFEFILESLDDGPNMDRMLSEYQIQEIVSNESIDAMIPAVDQSSHQHLSFFSQVSILCKRSFRNSARATHHLLLFYVITVAVALALGVTFFNLNRQLSGGIVARFGFFSCSSLFLSLISLSSLDLLLTERIIQRRECPTSYSCLAYMTAKLLTDIVPYRLIPAIIFSSITYGMIGLQPVLVKFLLFTSVVILVSTAAGASAMLISFLTSDFRSANFVSILYFLFNFCFGSTLISRNDGGVVGTLRYLSFFSYATESLSALEFDGLRITLDSQIVDVDNALKIDGDEFLTTTGMNVSNLSFDISMLVVCIGIIYVLAFLALRFDTRKTRRHCRWQSISADESSM</sequence>
<evidence type="ECO:0000256" key="4">
    <source>
        <dbReference type="ARBA" id="ARBA00022741"/>
    </source>
</evidence>
<evidence type="ECO:0000256" key="7">
    <source>
        <dbReference type="ARBA" id="ARBA00023136"/>
    </source>
</evidence>
<dbReference type="InterPro" id="IPR003593">
    <property type="entry name" value="AAA+_ATPase"/>
</dbReference>
<keyword evidence="3 8" id="KW-0812">Transmembrane</keyword>
<evidence type="ECO:0000313" key="11">
    <source>
        <dbReference type="EMBL" id="CRZ01121.1"/>
    </source>
</evidence>
<dbReference type="InterPro" id="IPR003439">
    <property type="entry name" value="ABC_transporter-like_ATP-bd"/>
</dbReference>
<dbReference type="GO" id="GO:0140359">
    <property type="term" value="F:ABC-type transporter activity"/>
    <property type="evidence" value="ECO:0007669"/>
    <property type="project" value="InterPro"/>
</dbReference>
<comment type="subcellular location">
    <subcellularLocation>
        <location evidence="1">Membrane</location>
        <topology evidence="1">Multi-pass membrane protein</topology>
    </subcellularLocation>
</comment>
<dbReference type="Gene3D" id="3.40.50.300">
    <property type="entry name" value="P-loop containing nucleotide triphosphate hydrolases"/>
    <property type="match status" value="1"/>
</dbReference>
<dbReference type="InterPro" id="IPR050352">
    <property type="entry name" value="ABCG_transporters"/>
</dbReference>
<feature type="transmembrane region" description="Helical" evidence="8">
    <location>
        <begin position="287"/>
        <end position="310"/>
    </location>
</feature>
<proteinExistence type="predicted"/>
<keyword evidence="5" id="KW-0067">ATP-binding</keyword>
<name>A0A0H5QIH1_9EUKA</name>
<feature type="transmembrane region" description="Helical" evidence="8">
    <location>
        <begin position="898"/>
        <end position="916"/>
    </location>
</feature>
<keyword evidence="6 8" id="KW-1133">Transmembrane helix</keyword>
<dbReference type="GO" id="GO:0016887">
    <property type="term" value="F:ATP hydrolysis activity"/>
    <property type="evidence" value="ECO:0007669"/>
    <property type="project" value="InterPro"/>
</dbReference>
<dbReference type="GO" id="GO:0016020">
    <property type="term" value="C:membrane"/>
    <property type="evidence" value="ECO:0007669"/>
    <property type="project" value="UniProtKB-SubCell"/>
</dbReference>
<dbReference type="SUPFAM" id="SSF52540">
    <property type="entry name" value="P-loop containing nucleoside triphosphate hydrolases"/>
    <property type="match status" value="1"/>
</dbReference>
<evidence type="ECO:0000256" key="3">
    <source>
        <dbReference type="ARBA" id="ARBA00022692"/>
    </source>
</evidence>
<feature type="transmembrane region" description="Helical" evidence="8">
    <location>
        <begin position="810"/>
        <end position="829"/>
    </location>
</feature>
<dbReference type="InterPro" id="IPR027417">
    <property type="entry name" value="P-loop_NTPase"/>
</dbReference>
<feature type="signal peptide" evidence="9">
    <location>
        <begin position="1"/>
        <end position="28"/>
    </location>
</feature>
<dbReference type="Pfam" id="PF00005">
    <property type="entry name" value="ABC_tran"/>
    <property type="match status" value="1"/>
</dbReference>
<evidence type="ECO:0000256" key="5">
    <source>
        <dbReference type="ARBA" id="ARBA00022840"/>
    </source>
</evidence>
<dbReference type="InterPro" id="IPR017871">
    <property type="entry name" value="ABC_transporter-like_CS"/>
</dbReference>
<feature type="transmembrane region" description="Helical" evidence="8">
    <location>
        <begin position="669"/>
        <end position="689"/>
    </location>
</feature>
<evidence type="ECO:0000259" key="10">
    <source>
        <dbReference type="PROSITE" id="PS50893"/>
    </source>
</evidence>